<organism evidence="2 3">
    <name type="scientific">Dokdonella koreensis DS-123</name>
    <dbReference type="NCBI Taxonomy" id="1300342"/>
    <lineage>
        <taxon>Bacteria</taxon>
        <taxon>Pseudomonadati</taxon>
        <taxon>Pseudomonadota</taxon>
        <taxon>Gammaproteobacteria</taxon>
        <taxon>Lysobacterales</taxon>
        <taxon>Rhodanobacteraceae</taxon>
        <taxon>Dokdonella</taxon>
    </lineage>
</organism>
<dbReference type="Proteomes" id="UP000076830">
    <property type="component" value="Chromosome"/>
</dbReference>
<accession>A0A160DRM0</accession>
<dbReference type="EMBL" id="CP015249">
    <property type="protein sequence ID" value="ANB16817.1"/>
    <property type="molecule type" value="Genomic_DNA"/>
</dbReference>
<evidence type="ECO:0000313" key="3">
    <source>
        <dbReference type="Proteomes" id="UP000076830"/>
    </source>
</evidence>
<dbReference type="AlphaFoldDB" id="A0A160DRM0"/>
<protein>
    <submittedName>
        <fullName evidence="2">Uncharacterized protein</fullName>
    </submittedName>
</protein>
<dbReference type="KEGG" id="dko:I596_781"/>
<gene>
    <name evidence="2" type="ORF">I596_781</name>
</gene>
<reference evidence="2 3" key="1">
    <citation type="submission" date="2016-04" db="EMBL/GenBank/DDBJ databases">
        <title>Complete genome sequence of Dokdonella koreensis DS-123T.</title>
        <authorList>
            <person name="Kim J.F."/>
            <person name="Lee H."/>
            <person name="Kwak M.-J."/>
        </authorList>
    </citation>
    <scope>NUCLEOTIDE SEQUENCE [LARGE SCALE GENOMIC DNA]</scope>
    <source>
        <strain evidence="2 3">DS-123</strain>
    </source>
</reference>
<evidence type="ECO:0000313" key="2">
    <source>
        <dbReference type="EMBL" id="ANB16817.1"/>
    </source>
</evidence>
<proteinExistence type="predicted"/>
<name>A0A160DRM0_9GAMM</name>
<feature type="region of interest" description="Disordered" evidence="1">
    <location>
        <begin position="1"/>
        <end position="37"/>
    </location>
</feature>
<sequence>MGHEGGAEQETDGEKQALREHGGFRRERRSPEDRGFV</sequence>
<evidence type="ECO:0000256" key="1">
    <source>
        <dbReference type="SAM" id="MobiDB-lite"/>
    </source>
</evidence>
<keyword evidence="3" id="KW-1185">Reference proteome</keyword>